<sequence length="167" mass="19148">MLKKANIRVDLRSSLSRMLKLGNAIIDHLGKNDNFTPRKNINRHTSSAVRAMADVLQKYRCITQVRKELGISRSKVKNMTCIKVHHLVQSKFGKKVRIFLEREDNSTILPGKRDTEVQNKTPMPKRFLNDNLHNIQSAIVTVAEWMSKKVNVSGRSNRSPKNTMKRG</sequence>
<evidence type="ECO:0000313" key="2">
    <source>
        <dbReference type="Proteomes" id="UP001634394"/>
    </source>
</evidence>
<accession>A0ABD3V2R9</accession>
<name>A0ABD3V2R9_SINWO</name>
<evidence type="ECO:0000313" key="1">
    <source>
        <dbReference type="EMBL" id="KAL3855962.1"/>
    </source>
</evidence>
<dbReference type="Proteomes" id="UP001634394">
    <property type="component" value="Unassembled WGS sequence"/>
</dbReference>
<proteinExistence type="predicted"/>
<keyword evidence="2" id="KW-1185">Reference proteome</keyword>
<dbReference type="AlphaFoldDB" id="A0ABD3V2R9"/>
<reference evidence="1 2" key="1">
    <citation type="submission" date="2024-11" db="EMBL/GenBank/DDBJ databases">
        <title>Chromosome-level genome assembly of the freshwater bivalve Anodonta woodiana.</title>
        <authorList>
            <person name="Chen X."/>
        </authorList>
    </citation>
    <scope>NUCLEOTIDE SEQUENCE [LARGE SCALE GENOMIC DNA]</scope>
    <source>
        <strain evidence="1">MN2024</strain>
        <tissue evidence="1">Gills</tissue>
    </source>
</reference>
<comment type="caution">
    <text evidence="1">The sequence shown here is derived from an EMBL/GenBank/DDBJ whole genome shotgun (WGS) entry which is preliminary data.</text>
</comment>
<organism evidence="1 2">
    <name type="scientific">Sinanodonta woodiana</name>
    <name type="common">Chinese pond mussel</name>
    <name type="synonym">Anodonta woodiana</name>
    <dbReference type="NCBI Taxonomy" id="1069815"/>
    <lineage>
        <taxon>Eukaryota</taxon>
        <taxon>Metazoa</taxon>
        <taxon>Spiralia</taxon>
        <taxon>Lophotrochozoa</taxon>
        <taxon>Mollusca</taxon>
        <taxon>Bivalvia</taxon>
        <taxon>Autobranchia</taxon>
        <taxon>Heteroconchia</taxon>
        <taxon>Palaeoheterodonta</taxon>
        <taxon>Unionida</taxon>
        <taxon>Unionoidea</taxon>
        <taxon>Unionidae</taxon>
        <taxon>Unioninae</taxon>
        <taxon>Sinanodonta</taxon>
    </lineage>
</organism>
<dbReference type="EMBL" id="JBJQND010000014">
    <property type="protein sequence ID" value="KAL3855962.1"/>
    <property type="molecule type" value="Genomic_DNA"/>
</dbReference>
<gene>
    <name evidence="1" type="ORF">ACJMK2_015159</name>
</gene>
<protein>
    <submittedName>
        <fullName evidence="1">Uncharacterized protein</fullName>
    </submittedName>
</protein>